<name>A0ABD2I336_9BILA</name>
<proteinExistence type="predicted"/>
<organism evidence="2 3">
    <name type="scientific">Heterodera trifolii</name>
    <dbReference type="NCBI Taxonomy" id="157864"/>
    <lineage>
        <taxon>Eukaryota</taxon>
        <taxon>Metazoa</taxon>
        <taxon>Ecdysozoa</taxon>
        <taxon>Nematoda</taxon>
        <taxon>Chromadorea</taxon>
        <taxon>Rhabditida</taxon>
        <taxon>Tylenchina</taxon>
        <taxon>Tylenchomorpha</taxon>
        <taxon>Tylenchoidea</taxon>
        <taxon>Heteroderidae</taxon>
        <taxon>Heteroderinae</taxon>
        <taxon>Heterodera</taxon>
    </lineage>
</organism>
<protein>
    <submittedName>
        <fullName evidence="2">Uncharacterized protein</fullName>
    </submittedName>
</protein>
<dbReference type="AlphaFoldDB" id="A0ABD2I336"/>
<keyword evidence="3" id="KW-1185">Reference proteome</keyword>
<evidence type="ECO:0000313" key="2">
    <source>
        <dbReference type="EMBL" id="KAL3074632.1"/>
    </source>
</evidence>
<keyword evidence="1" id="KW-0732">Signal</keyword>
<feature type="signal peptide" evidence="1">
    <location>
        <begin position="1"/>
        <end position="26"/>
    </location>
</feature>
<evidence type="ECO:0000313" key="3">
    <source>
        <dbReference type="Proteomes" id="UP001620626"/>
    </source>
</evidence>
<dbReference type="Proteomes" id="UP001620626">
    <property type="component" value="Unassembled WGS sequence"/>
</dbReference>
<accession>A0ABD2I336</accession>
<sequence length="147" mass="16298">MLLLITNIVLPLLFLLLLAPFEQVAPQPPPPPPPPMTYCEILANVISETKTPFLFKIEVPHGQQVEQLIFEGPGTSRVILKGNNCGTADWQLNTFQRDPNGQWQLAKASKARIDGAGGEMEIKVDNSLQPRMFSRFKVACSNHLFCG</sequence>
<dbReference type="EMBL" id="JBICBT010001293">
    <property type="protein sequence ID" value="KAL3074632.1"/>
    <property type="molecule type" value="Genomic_DNA"/>
</dbReference>
<comment type="caution">
    <text evidence="2">The sequence shown here is derived from an EMBL/GenBank/DDBJ whole genome shotgun (WGS) entry which is preliminary data.</text>
</comment>
<feature type="chain" id="PRO_5044838486" evidence="1">
    <location>
        <begin position="27"/>
        <end position="147"/>
    </location>
</feature>
<reference evidence="2 3" key="1">
    <citation type="submission" date="2024-10" db="EMBL/GenBank/DDBJ databases">
        <authorList>
            <person name="Kim D."/>
        </authorList>
    </citation>
    <scope>NUCLEOTIDE SEQUENCE [LARGE SCALE GENOMIC DNA]</scope>
    <source>
        <strain evidence="2">BH-2024</strain>
    </source>
</reference>
<evidence type="ECO:0000256" key="1">
    <source>
        <dbReference type="SAM" id="SignalP"/>
    </source>
</evidence>
<gene>
    <name evidence="2" type="ORF">niasHT_033659</name>
</gene>